<dbReference type="Pfam" id="PF21467">
    <property type="entry name" value="BetaGal_gal-bd"/>
    <property type="match status" value="1"/>
</dbReference>
<keyword evidence="5" id="KW-1185">Reference proteome</keyword>
<keyword evidence="2" id="KW-0326">Glycosidase</keyword>
<evidence type="ECO:0000256" key="1">
    <source>
        <dbReference type="ARBA" id="ARBA00022801"/>
    </source>
</evidence>
<evidence type="ECO:0000313" key="5">
    <source>
        <dbReference type="Proteomes" id="UP001604277"/>
    </source>
</evidence>
<keyword evidence="1" id="KW-0378">Hydrolase</keyword>
<proteinExistence type="predicted"/>
<organism evidence="4 5">
    <name type="scientific">Forsythia ovata</name>
    <dbReference type="NCBI Taxonomy" id="205694"/>
    <lineage>
        <taxon>Eukaryota</taxon>
        <taxon>Viridiplantae</taxon>
        <taxon>Streptophyta</taxon>
        <taxon>Embryophyta</taxon>
        <taxon>Tracheophyta</taxon>
        <taxon>Spermatophyta</taxon>
        <taxon>Magnoliopsida</taxon>
        <taxon>eudicotyledons</taxon>
        <taxon>Gunneridae</taxon>
        <taxon>Pentapetalae</taxon>
        <taxon>asterids</taxon>
        <taxon>lamiids</taxon>
        <taxon>Lamiales</taxon>
        <taxon>Oleaceae</taxon>
        <taxon>Forsythieae</taxon>
        <taxon>Forsythia</taxon>
    </lineage>
</organism>
<dbReference type="Proteomes" id="UP001604277">
    <property type="component" value="Unassembled WGS sequence"/>
</dbReference>
<dbReference type="GO" id="GO:0016798">
    <property type="term" value="F:hydrolase activity, acting on glycosyl bonds"/>
    <property type="evidence" value="ECO:0007669"/>
    <property type="project" value="UniProtKB-KW"/>
</dbReference>
<sequence>MSASLQSDYNGLTLLGRLYVAELTRKKIVLKIQRLFVLLPCSGNPKSLISRRMNNKKCVVKETSDSVYTKSTFNAPDGDEPLALDMNTMSKGHVWVIGQYWNQYAAVISVIMPVDSMKKMPKQLRRSFSEMLRISFLIEVQENRGLELTGIPKRVPSLAECLAYYYFAART</sequence>
<dbReference type="EMBL" id="JBFOLJ010000001">
    <property type="protein sequence ID" value="KAL2558676.1"/>
    <property type="molecule type" value="Genomic_DNA"/>
</dbReference>
<accession>A0ABD1X9M8</accession>
<name>A0ABD1X9M8_9LAMI</name>
<reference evidence="5" key="1">
    <citation type="submission" date="2024-07" db="EMBL/GenBank/DDBJ databases">
        <title>Two chromosome-level genome assemblies of Korean endemic species Abeliophyllum distichum and Forsythia ovata (Oleaceae).</title>
        <authorList>
            <person name="Jang H."/>
        </authorList>
    </citation>
    <scope>NUCLEOTIDE SEQUENCE [LARGE SCALE GENOMIC DNA]</scope>
</reference>
<dbReference type="InterPro" id="IPR048913">
    <property type="entry name" value="BetaGal_gal-bd"/>
</dbReference>
<dbReference type="AlphaFoldDB" id="A0ABD1X9M8"/>
<evidence type="ECO:0000259" key="3">
    <source>
        <dbReference type="Pfam" id="PF21467"/>
    </source>
</evidence>
<evidence type="ECO:0000313" key="4">
    <source>
        <dbReference type="EMBL" id="KAL2558676.1"/>
    </source>
</evidence>
<protein>
    <submittedName>
        <fullName evidence="4">Beta-galactosidase</fullName>
    </submittedName>
</protein>
<comment type="caution">
    <text evidence="4">The sequence shown here is derived from an EMBL/GenBank/DDBJ whole genome shotgun (WGS) entry which is preliminary data.</text>
</comment>
<evidence type="ECO:0000256" key="2">
    <source>
        <dbReference type="ARBA" id="ARBA00023295"/>
    </source>
</evidence>
<feature type="domain" description="Beta-galactosidase galactose-binding" evidence="3">
    <location>
        <begin position="70"/>
        <end position="103"/>
    </location>
</feature>
<gene>
    <name evidence="4" type="ORF">Fot_03415</name>
</gene>